<dbReference type="GeneID" id="20666070"/>
<feature type="region of interest" description="Disordered" evidence="1">
    <location>
        <begin position="508"/>
        <end position="605"/>
    </location>
</feature>
<protein>
    <recommendedName>
        <fullName evidence="4">SAP domain-containing protein</fullName>
    </recommendedName>
</protein>
<feature type="compositionally biased region" description="Polar residues" evidence="1">
    <location>
        <begin position="221"/>
        <end position="238"/>
    </location>
</feature>
<sequence length="1097" mass="114748">MSTTTQILFNSPALHSLKRDQLVKLCKIHSIKASGKNVELIERLKQHANTLPNFEPTQSDETTDGDEQDQDVDEEMLSTSLAGHSIARPSEQWEVVMDDIEEETSSQGTGTLNSLRSMDSAGEFGVGGPKSSSMSSSIKAFATSLGLKHSGNSKSCTSSSTFPDALAPSSSLSFMPRIRTKSTSSKHSKSSSTSPAEDYNDELTAHAKPYADLPVPRPSALPQTDHFTLSTPDTTMSSDLPLPGHASRPGVPAPPNARLSTGNGGSTTIRLVSVATNSSAFTLKGSVPGTPQLKAIATSFDLVTSPSVGKIPVWPLSPTKGAGERLYPALPTDYFPHPAWKTKRNSTGANTDVQMDVEDNIGMPGGMSTPGPVAASPSKTPLRPSNEIVDLFSPAPGASFAPPSKLGDPFIFGSPLPQHNVSNKEFDTAAAAVLQEMNRRLIAVGGGKVGLDLLEKQPDVPAAGGESRIFGVMKTEDRFKAVHEKEFEKMESIVTRYAARRGMAVAEPGLVPGTKKRKSEALGQGHPGPSGRGTNRANTRVISNGVRKKMIPGGFGGGDESEEEEDGRMSKRVRVVSEDGGMDTGKRMSLAPPPAPERDKREKERDAVKKMLELKREKRRSSLRTMSGFKPLANQQAKGMTSRFGFLTSAKTMVKNVWNMGVGSTTKTTAAPGTNIPVPKVPPTKPVPPPAESKNDTKSSTKTGVVKTGTSSSKRSFGFPMTHRRAGSGDSTHSHTSGTSTTIANTGKVVKAATIPVGSAASKVRSPIPTFGSRLALNKPPVMHTTTVASSKPTSSTAPSRLRARASTLVDSSLLSAKGPGHVRTNSTGGSSVTSMGTRRAPSVGTAGPAGTSTKSTGRPSSTLHAPTASSLAKTRNSVSNLPKVPEHSLTTKGVVAKGGASALNLITNSPRQAGVSTVRTPPAKIFSRPLSASSSPSLIPVLVKPVSLGAAASVLATGLQNKTVKPGVPPHAPTPANEPKPKPTIVRKPRISRSRVIAKLGAQRAALAAGPVTSPSNPRISASAPRKPSSGGVGARRSFGGAIRGVRAASGDAVMMSAKKRARQSEYMRRRSRATGSAVSAHSRLFGESKMNVDAD</sequence>
<feature type="compositionally biased region" description="Low complexity" evidence="1">
    <location>
        <begin position="824"/>
        <end position="840"/>
    </location>
</feature>
<dbReference type="EMBL" id="KI925463">
    <property type="protein sequence ID" value="ETW77373.1"/>
    <property type="molecule type" value="Genomic_DNA"/>
</dbReference>
<dbReference type="AlphaFoldDB" id="W4JUY5"/>
<feature type="region of interest" description="Disordered" evidence="1">
    <location>
        <begin position="664"/>
        <end position="741"/>
    </location>
</feature>
<organism evidence="2 3">
    <name type="scientific">Heterobasidion irregulare (strain TC 32-1)</name>
    <dbReference type="NCBI Taxonomy" id="747525"/>
    <lineage>
        <taxon>Eukaryota</taxon>
        <taxon>Fungi</taxon>
        <taxon>Dikarya</taxon>
        <taxon>Basidiomycota</taxon>
        <taxon>Agaricomycotina</taxon>
        <taxon>Agaricomycetes</taxon>
        <taxon>Russulales</taxon>
        <taxon>Bondarzewiaceae</taxon>
        <taxon>Heterobasidion</taxon>
        <taxon>Heterobasidion annosum species complex</taxon>
    </lineage>
</organism>
<feature type="compositionally biased region" description="Low complexity" evidence="1">
    <location>
        <begin position="700"/>
        <end position="714"/>
    </location>
</feature>
<feature type="compositionally biased region" description="Polar residues" evidence="1">
    <location>
        <begin position="532"/>
        <end position="542"/>
    </location>
</feature>
<feature type="compositionally biased region" description="Pro residues" evidence="1">
    <location>
        <begin position="679"/>
        <end position="691"/>
    </location>
</feature>
<feature type="region of interest" description="Disordered" evidence="1">
    <location>
        <begin position="812"/>
        <end position="886"/>
    </location>
</feature>
<feature type="compositionally biased region" description="Basic and acidic residues" evidence="1">
    <location>
        <begin position="596"/>
        <end position="605"/>
    </location>
</feature>
<dbReference type="Proteomes" id="UP000030671">
    <property type="component" value="Unassembled WGS sequence"/>
</dbReference>
<dbReference type="RefSeq" id="XP_009550888.1">
    <property type="nucleotide sequence ID" value="XM_009552593.1"/>
</dbReference>
<feature type="region of interest" description="Disordered" evidence="1">
    <location>
        <begin position="102"/>
        <end position="135"/>
    </location>
</feature>
<proteinExistence type="predicted"/>
<feature type="region of interest" description="Disordered" evidence="1">
    <location>
        <begin position="1054"/>
        <end position="1084"/>
    </location>
</feature>
<dbReference type="eggNOG" id="ENOG502SBXA">
    <property type="taxonomic scope" value="Eukaryota"/>
</dbReference>
<reference evidence="2 3" key="1">
    <citation type="journal article" date="2012" name="New Phytol.">
        <title>Insight into trade-off between wood decay and parasitism from the genome of a fungal forest pathogen.</title>
        <authorList>
            <person name="Olson A."/>
            <person name="Aerts A."/>
            <person name="Asiegbu F."/>
            <person name="Belbahri L."/>
            <person name="Bouzid O."/>
            <person name="Broberg A."/>
            <person name="Canback B."/>
            <person name="Coutinho P.M."/>
            <person name="Cullen D."/>
            <person name="Dalman K."/>
            <person name="Deflorio G."/>
            <person name="van Diepen L.T."/>
            <person name="Dunand C."/>
            <person name="Duplessis S."/>
            <person name="Durling M."/>
            <person name="Gonthier P."/>
            <person name="Grimwood J."/>
            <person name="Fossdal C.G."/>
            <person name="Hansson D."/>
            <person name="Henrissat B."/>
            <person name="Hietala A."/>
            <person name="Himmelstrand K."/>
            <person name="Hoffmeister D."/>
            <person name="Hogberg N."/>
            <person name="James T.Y."/>
            <person name="Karlsson M."/>
            <person name="Kohler A."/>
            <person name="Kues U."/>
            <person name="Lee Y.H."/>
            <person name="Lin Y.C."/>
            <person name="Lind M."/>
            <person name="Lindquist E."/>
            <person name="Lombard V."/>
            <person name="Lucas S."/>
            <person name="Lunden K."/>
            <person name="Morin E."/>
            <person name="Murat C."/>
            <person name="Park J."/>
            <person name="Raffaello T."/>
            <person name="Rouze P."/>
            <person name="Salamov A."/>
            <person name="Schmutz J."/>
            <person name="Solheim H."/>
            <person name="Stahlberg J."/>
            <person name="Velez H."/>
            <person name="de Vries R.P."/>
            <person name="Wiebenga A."/>
            <person name="Woodward S."/>
            <person name="Yakovlev I."/>
            <person name="Garbelotto M."/>
            <person name="Martin F."/>
            <person name="Grigoriev I.V."/>
            <person name="Stenlid J."/>
        </authorList>
    </citation>
    <scope>NUCLEOTIDE SEQUENCE [LARGE SCALE GENOMIC DNA]</scope>
    <source>
        <strain evidence="2 3">TC 32-1</strain>
    </source>
</reference>
<keyword evidence="3" id="KW-1185">Reference proteome</keyword>
<dbReference type="KEGG" id="hir:HETIRDRAFT_105486"/>
<accession>W4JUY5</accession>
<feature type="region of interest" description="Disordered" evidence="1">
    <location>
        <begin position="49"/>
        <end position="73"/>
    </location>
</feature>
<dbReference type="InParanoid" id="W4JUY5"/>
<feature type="region of interest" description="Disordered" evidence="1">
    <location>
        <begin position="147"/>
        <end position="265"/>
    </location>
</feature>
<dbReference type="HOGENOM" id="CLU_012740_0_0_1"/>
<feature type="compositionally biased region" description="Basic residues" evidence="1">
    <location>
        <begin position="178"/>
        <end position="189"/>
    </location>
</feature>
<feature type="compositionally biased region" description="Acidic residues" evidence="1">
    <location>
        <begin position="61"/>
        <end position="73"/>
    </location>
</feature>
<feature type="region of interest" description="Disordered" evidence="1">
    <location>
        <begin position="963"/>
        <end position="987"/>
    </location>
</feature>
<gene>
    <name evidence="2" type="ORF">HETIRDRAFT_105486</name>
</gene>
<feature type="compositionally biased region" description="Pro residues" evidence="1">
    <location>
        <begin position="968"/>
        <end position="979"/>
    </location>
</feature>
<evidence type="ECO:0000313" key="2">
    <source>
        <dbReference type="EMBL" id="ETW77373.1"/>
    </source>
</evidence>
<evidence type="ECO:0000256" key="1">
    <source>
        <dbReference type="SAM" id="MobiDB-lite"/>
    </source>
</evidence>
<evidence type="ECO:0000313" key="3">
    <source>
        <dbReference type="Proteomes" id="UP000030671"/>
    </source>
</evidence>
<dbReference type="STRING" id="747525.W4JUY5"/>
<feature type="compositionally biased region" description="Polar residues" evidence="1">
    <location>
        <begin position="105"/>
        <end position="117"/>
    </location>
</feature>
<feature type="compositionally biased region" description="Polar residues" evidence="1">
    <location>
        <begin position="851"/>
        <end position="881"/>
    </location>
</feature>
<dbReference type="OrthoDB" id="5964929at2759"/>
<feature type="region of interest" description="Disordered" evidence="1">
    <location>
        <begin position="1005"/>
        <end position="1039"/>
    </location>
</feature>
<feature type="compositionally biased region" description="Low complexity" evidence="1">
    <location>
        <begin position="150"/>
        <end position="160"/>
    </location>
</feature>
<evidence type="ECO:0008006" key="4">
    <source>
        <dbReference type="Google" id="ProtNLM"/>
    </source>
</evidence>
<feature type="compositionally biased region" description="Low complexity" evidence="1">
    <location>
        <begin position="728"/>
        <end position="741"/>
    </location>
</feature>
<name>W4JUY5_HETIT</name>